<dbReference type="Proteomes" id="UP001591681">
    <property type="component" value="Unassembled WGS sequence"/>
</dbReference>
<comment type="caution">
    <text evidence="6">The sequence shown here is derived from an EMBL/GenBank/DDBJ whole genome shotgun (WGS) entry which is preliminary data.</text>
</comment>
<keyword evidence="7" id="KW-1185">Reference proteome</keyword>
<dbReference type="Pfam" id="PF22938">
    <property type="entry name" value="Integrase_p58_C"/>
    <property type="match status" value="1"/>
</dbReference>
<dbReference type="Pfam" id="PF00078">
    <property type="entry name" value="RVT_1"/>
    <property type="match status" value="1"/>
</dbReference>
<dbReference type="InterPro" id="IPR000477">
    <property type="entry name" value="RT_dom"/>
</dbReference>
<evidence type="ECO:0000256" key="2">
    <source>
        <dbReference type="ARBA" id="ARBA00012180"/>
    </source>
</evidence>
<protein>
    <recommendedName>
        <fullName evidence="3">Gypsy retrotransposon integrase-like protein 1</fullName>
        <ecNumber evidence="2">3.1.26.4</ecNumber>
    </recommendedName>
</protein>
<dbReference type="InterPro" id="IPR043502">
    <property type="entry name" value="DNA/RNA_pol_sf"/>
</dbReference>
<dbReference type="InterPro" id="IPR043128">
    <property type="entry name" value="Rev_trsase/Diguanyl_cyclase"/>
</dbReference>
<dbReference type="Gene3D" id="3.30.420.10">
    <property type="entry name" value="Ribonuclease H-like superfamily/Ribonuclease H"/>
    <property type="match status" value="1"/>
</dbReference>
<evidence type="ECO:0000313" key="6">
    <source>
        <dbReference type="EMBL" id="KAL2089209.1"/>
    </source>
</evidence>
<dbReference type="InterPro" id="IPR012337">
    <property type="entry name" value="RNaseH-like_sf"/>
</dbReference>
<feature type="domain" description="Integrase catalytic" evidence="5">
    <location>
        <begin position="66"/>
        <end position="224"/>
    </location>
</feature>
<dbReference type="InterPro" id="IPR054465">
    <property type="entry name" value="Integrase_p58-like_C"/>
</dbReference>
<dbReference type="CDD" id="cd01647">
    <property type="entry name" value="RT_LTR"/>
    <property type="match status" value="1"/>
</dbReference>
<dbReference type="PANTHER" id="PTHR37984:SF15">
    <property type="entry name" value="INTEGRASE CATALYTIC DOMAIN-CONTAINING PROTEIN"/>
    <property type="match status" value="1"/>
</dbReference>
<dbReference type="SUPFAM" id="SSF56672">
    <property type="entry name" value="DNA/RNA polymerases"/>
    <property type="match status" value="1"/>
</dbReference>
<dbReference type="InterPro" id="IPR041588">
    <property type="entry name" value="Integrase_H2C2"/>
</dbReference>
<dbReference type="GO" id="GO:0006259">
    <property type="term" value="P:DNA metabolic process"/>
    <property type="evidence" value="ECO:0007669"/>
    <property type="project" value="UniProtKB-ARBA"/>
</dbReference>
<comment type="similarity">
    <text evidence="1">Belongs to the beta type-B retroviral polymerase family. HERV class-II K(HML-2) pol subfamily.</text>
</comment>
<gene>
    <name evidence="6" type="ORF">ACEWY4_016108</name>
</gene>
<dbReference type="Pfam" id="PF17921">
    <property type="entry name" value="Integrase_H2C2"/>
    <property type="match status" value="1"/>
</dbReference>
<dbReference type="Gene3D" id="1.10.340.70">
    <property type="match status" value="1"/>
</dbReference>
<dbReference type="Gene3D" id="3.30.70.270">
    <property type="match status" value="2"/>
</dbReference>
<dbReference type="EC" id="3.1.26.4" evidence="2"/>
<dbReference type="SUPFAM" id="SSF53098">
    <property type="entry name" value="Ribonuclease H-like"/>
    <property type="match status" value="1"/>
</dbReference>
<evidence type="ECO:0000259" key="4">
    <source>
        <dbReference type="PROSITE" id="PS50878"/>
    </source>
</evidence>
<evidence type="ECO:0000313" key="7">
    <source>
        <dbReference type="Proteomes" id="UP001591681"/>
    </source>
</evidence>
<dbReference type="GO" id="GO:0004523">
    <property type="term" value="F:RNA-DNA hybrid ribonuclease activity"/>
    <property type="evidence" value="ECO:0007669"/>
    <property type="project" value="UniProtKB-EC"/>
</dbReference>
<name>A0ABD1JQU5_9TELE</name>
<feature type="domain" description="Reverse transcriptase" evidence="4">
    <location>
        <begin position="439"/>
        <end position="617"/>
    </location>
</feature>
<sequence length="693" mass="78767">MVFKLGHSVPYAGHLGQNKSWDRVARRFYWPNIYMHLVEFCRSCPECQLTAKGRGGLKVPLIPMPIIDVPFSRIGMDIVGPLERSRRGNRYILVVVDYATTYPEAFPLRQVKVRQVANALLQLVTRVGIPQEVLTDQGTNFTSKLLKQVYQYLGIKGIKMTPYHPQTDGLVERFNQTLKSMLCKFVADSGADWDEWLPYLLFAYCEVPQASTGFSPFELLYGRQVRGPLDMMKEAVEGQPPQNGMNILSYIIKMRDKMESLTEQVQENMKVAQATQKRWYDRSARDRAFKLGQQVLLLLPTTESSLLAKWQGPFTVHRKVGQVTYEILMPGRKRDKQIFHVNMLKEWKVRDVAVARREEEEDHEEQFFPVEQSAEVSPDLSHLSPECQQELEACIPEGVFSEAPGRTQLVQHRIQLKAPGPVRLPGYRIPAQLLPKIMLGMGIIEPSHSEWSCPAVLVPKKDGSLGFCMDFRQLNAISAFDPYPMPRIDELIDRLGVAKYLTTLDLSKGYWQVPLEEATKELTAFRTPFGFFQFTMMPFGLQGAPATFQQLMDQVLDGARGYASAYLDDVIIYSTSWEEHLTQVQDVLRRIQAAGLTVNPGKCAMAQTEVQYLGYVIGGGKIKPQVSKVSAIMDTPRSTTKKQVRSFLGVVGWYRRFVPSFANRTAPLIELTRKSNPNKVQWSDFTFNDLSTI</sequence>
<dbReference type="InterPro" id="IPR036397">
    <property type="entry name" value="RNaseH_sf"/>
</dbReference>
<dbReference type="PANTHER" id="PTHR37984">
    <property type="entry name" value="PROTEIN CBG26694"/>
    <property type="match status" value="1"/>
</dbReference>
<dbReference type="AlphaFoldDB" id="A0ABD1JQU5"/>
<dbReference type="PROSITE" id="PS50994">
    <property type="entry name" value="INTEGRASE"/>
    <property type="match status" value="1"/>
</dbReference>
<dbReference type="InterPro" id="IPR001584">
    <property type="entry name" value="Integrase_cat-core"/>
</dbReference>
<proteinExistence type="inferred from homology"/>
<evidence type="ECO:0000259" key="5">
    <source>
        <dbReference type="PROSITE" id="PS50994"/>
    </source>
</evidence>
<organism evidence="6 7">
    <name type="scientific">Coilia grayii</name>
    <name type="common">Gray's grenadier anchovy</name>
    <dbReference type="NCBI Taxonomy" id="363190"/>
    <lineage>
        <taxon>Eukaryota</taxon>
        <taxon>Metazoa</taxon>
        <taxon>Chordata</taxon>
        <taxon>Craniata</taxon>
        <taxon>Vertebrata</taxon>
        <taxon>Euteleostomi</taxon>
        <taxon>Actinopterygii</taxon>
        <taxon>Neopterygii</taxon>
        <taxon>Teleostei</taxon>
        <taxon>Clupei</taxon>
        <taxon>Clupeiformes</taxon>
        <taxon>Clupeoidei</taxon>
        <taxon>Engraulidae</taxon>
        <taxon>Coilinae</taxon>
        <taxon>Coilia</taxon>
    </lineage>
</organism>
<evidence type="ECO:0000256" key="1">
    <source>
        <dbReference type="ARBA" id="ARBA00010879"/>
    </source>
</evidence>
<dbReference type="PROSITE" id="PS50878">
    <property type="entry name" value="RT_POL"/>
    <property type="match status" value="1"/>
</dbReference>
<accession>A0ABD1JQU5</accession>
<evidence type="ECO:0000256" key="3">
    <source>
        <dbReference type="ARBA" id="ARBA00039658"/>
    </source>
</evidence>
<dbReference type="EMBL" id="JBHFQA010000013">
    <property type="protein sequence ID" value="KAL2089209.1"/>
    <property type="molecule type" value="Genomic_DNA"/>
</dbReference>
<dbReference type="Pfam" id="PF00665">
    <property type="entry name" value="rve"/>
    <property type="match status" value="1"/>
</dbReference>
<dbReference type="InterPro" id="IPR050951">
    <property type="entry name" value="Retrovirus_Pol_polyprotein"/>
</dbReference>
<dbReference type="Gene3D" id="3.10.10.10">
    <property type="entry name" value="HIV Type 1 Reverse Transcriptase, subunit A, domain 1"/>
    <property type="match status" value="1"/>
</dbReference>
<dbReference type="FunFam" id="3.30.420.10:FF:000032">
    <property type="entry name" value="Retrovirus-related Pol polyprotein from transposon 297-like Protein"/>
    <property type="match status" value="1"/>
</dbReference>
<reference evidence="6 7" key="1">
    <citation type="submission" date="2024-09" db="EMBL/GenBank/DDBJ databases">
        <title>A chromosome-level genome assembly of Gray's grenadier anchovy, Coilia grayii.</title>
        <authorList>
            <person name="Fu Z."/>
        </authorList>
    </citation>
    <scope>NUCLEOTIDE SEQUENCE [LARGE SCALE GENOMIC DNA]</scope>
    <source>
        <strain evidence="6">G4</strain>
        <tissue evidence="6">Muscle</tissue>
    </source>
</reference>